<sequence>MKPKDANMEENIRQGDRPTHEEQIDVNVPWHPALLTDKHATQNSSTLRLNVTRQKRSGVTVSLHLAGQPEGGRFPVCSGDTIRIPADDATALPFMAANMSPAWNKNNTKDMRKHPGHIVGVLTKKRAKKSRR</sequence>
<comment type="caution">
    <text evidence="2">The sequence shown here is derived from an EMBL/GenBank/DDBJ whole genome shotgun (WGS) entry which is preliminary data.</text>
</comment>
<evidence type="ECO:0000313" key="3">
    <source>
        <dbReference type="Proteomes" id="UP000314294"/>
    </source>
</evidence>
<feature type="region of interest" description="Disordered" evidence="1">
    <location>
        <begin position="1"/>
        <end position="22"/>
    </location>
</feature>
<accession>A0A4Z2H278</accession>
<name>A0A4Z2H278_9TELE</name>
<evidence type="ECO:0000256" key="1">
    <source>
        <dbReference type="SAM" id="MobiDB-lite"/>
    </source>
</evidence>
<organism evidence="2 3">
    <name type="scientific">Liparis tanakae</name>
    <name type="common">Tanaka's snailfish</name>
    <dbReference type="NCBI Taxonomy" id="230148"/>
    <lineage>
        <taxon>Eukaryota</taxon>
        <taxon>Metazoa</taxon>
        <taxon>Chordata</taxon>
        <taxon>Craniata</taxon>
        <taxon>Vertebrata</taxon>
        <taxon>Euteleostomi</taxon>
        <taxon>Actinopterygii</taxon>
        <taxon>Neopterygii</taxon>
        <taxon>Teleostei</taxon>
        <taxon>Neoteleostei</taxon>
        <taxon>Acanthomorphata</taxon>
        <taxon>Eupercaria</taxon>
        <taxon>Perciformes</taxon>
        <taxon>Cottioidei</taxon>
        <taxon>Cottales</taxon>
        <taxon>Liparidae</taxon>
        <taxon>Liparis</taxon>
    </lineage>
</organism>
<keyword evidence="3" id="KW-1185">Reference proteome</keyword>
<dbReference type="AlphaFoldDB" id="A0A4Z2H278"/>
<dbReference type="Proteomes" id="UP000314294">
    <property type="component" value="Unassembled WGS sequence"/>
</dbReference>
<protein>
    <submittedName>
        <fullName evidence="2">Uncharacterized protein</fullName>
    </submittedName>
</protein>
<gene>
    <name evidence="2" type="ORF">EYF80_029755</name>
</gene>
<reference evidence="2 3" key="1">
    <citation type="submission" date="2019-03" db="EMBL/GenBank/DDBJ databases">
        <title>First draft genome of Liparis tanakae, snailfish: a comprehensive survey of snailfish specific genes.</title>
        <authorList>
            <person name="Kim W."/>
            <person name="Song I."/>
            <person name="Jeong J.-H."/>
            <person name="Kim D."/>
            <person name="Kim S."/>
            <person name="Ryu S."/>
            <person name="Song J.Y."/>
            <person name="Lee S.K."/>
        </authorList>
    </citation>
    <scope>NUCLEOTIDE SEQUENCE [LARGE SCALE GENOMIC DNA]</scope>
    <source>
        <tissue evidence="2">Muscle</tissue>
    </source>
</reference>
<dbReference type="EMBL" id="SRLO01000342">
    <property type="protein sequence ID" value="TNN59997.1"/>
    <property type="molecule type" value="Genomic_DNA"/>
</dbReference>
<proteinExistence type="predicted"/>
<evidence type="ECO:0000313" key="2">
    <source>
        <dbReference type="EMBL" id="TNN59997.1"/>
    </source>
</evidence>